<reference evidence="4 5" key="1">
    <citation type="submission" date="2020-04" db="EMBL/GenBank/DDBJ databases">
        <title>Flammeovirga sp. SR4, a novel species isolated from seawater.</title>
        <authorList>
            <person name="Wang X."/>
        </authorList>
    </citation>
    <scope>NUCLEOTIDE SEQUENCE [LARGE SCALE GENOMIC DNA]</scope>
    <source>
        <strain evidence="4 5">SR4</strain>
    </source>
</reference>
<sequence length="1471" mass="164807">MSIVKAALDHKQIILTITFMIVMYGVFSLLHMPRREDPKFNIREGLVVAAYPGATSTDVETEVTDKIEDLLFSYEEVNKEKTYSNSREGVLYIVVELQDFVTDADIFWSKLQHRLTLLKLSELPAGVIGPIVQSDFGDTVALLLSFQSDDRDSREIQSYVDQLCDKLRSIESLSKIKKLGSKEECYYVNIDFRRLSQYKIYTPQIFAALRSENIIVPGGSVDVNGQKVGFVNRDLFKSKEDIENQVIAKDALGNVIRIKDIADVERGMTKETQKVRVNGTESIMISMEMQNGYNIVDFGTEVEEMISEYQSEIPSDIRIDFVVNQPENVKESINDFIREFFIAIVSVIIVILLLLPFRVALIATLAIPVTVAFTFGILDGIGIQLQQVSLASLIVVLGMLVDDAIVIADNYVEKLEEGLPAYDAAWKSADELKIPVFTAGLTIAGAFFPLIALSGAVGEFIHSLPLTVAIAINASYLVAMFLTPYLCYTFIKKKFEKKEGGKKSLLDYLELFFDHAIDFCFQYPKTLMLFSFITFVVGGSLYFLQKQKLFPAAERNQFVIEIRTKAGTSLSVTDSITFAIEKTIKGNDKLVNYASFVGTSSPRFYYNYAPKFPQENLSQILINTISNDATDEWVKELENILPEKFPQALILVKKMQQGTPYEAPIELRIMGRDYHTLQSIASDMDSILRTSALSYNVTTDVFENQMSLKIDANKNVANQLGITESTIMRELAVAYNGLTVGSLWEGNTALPIILQDKSVQSKNLEAIESYYVTSSITGASVPIMQIAEVSPTWLPSNIKHRNGVKTITVQSQAKSDVLPSEILKTVREQIEAYPLPEGYELEIGGEDESQRETFEEMNKVIVYCVLIIFVVILMQFKTLNQVGIVLAAIPLSVFGAFFGLLVSGYPFGFTAFVGLASLVGVSVRNSIILVDFANDLVEKEGHTIKEAAIGAGKRRIRPIFLTTMAAAIGVTPMIISGSPMWAPLATVLAVGLIFSMFMTLLTIPVLYWKYGETEELKGHILKNTTGASILLIFFFLPNPSLEAQDQITLNECVEIAKQNNQSLQLIQLEVQKKEMEVDKVTANYLPKVMLDGGVFWYYHTEKTTDVNISLTDLPLIGGIPPLNLGTQFTLPENNTFFGVANLGIYQPISQIFKIKSGSEVKSIDKQLIINKYSEIESEIREGVSKLYVGIAIEEAKFEAYEKQVVLIQKKLKQVDSGVDAGEILDVYALGLNADLLDHESKLKQAEIDANKYRMQLNGVLNFPEDSLWSVMDVNYDSIEILSLIQRAELDSTLIEENYKVKESNLMINKAEAGLNYYKKQHIPDITLTAQGFYFNNLPLVPQTNVFVGATFSWPILQWGQKSKDVEISKIQLQQARVQLDENKRKANQEVTTKLQELKNALVVLQTAQKAMEFRNRELKIKSDAFENGLISFKDFADTQEKNLETKTLILKAKSNVIVKENELRNLMGVYE</sequence>
<feature type="transmembrane region" description="Helical" evidence="3">
    <location>
        <begin position="527"/>
        <end position="544"/>
    </location>
</feature>
<dbReference type="Proteomes" id="UP000585050">
    <property type="component" value="Unassembled WGS sequence"/>
</dbReference>
<feature type="transmembrane region" description="Helical" evidence="3">
    <location>
        <begin position="959"/>
        <end position="975"/>
    </location>
</feature>
<dbReference type="Gene3D" id="3.30.2090.10">
    <property type="entry name" value="Multidrug efflux transporter AcrB TolC docking domain, DN and DC subdomains"/>
    <property type="match status" value="2"/>
</dbReference>
<dbReference type="PANTHER" id="PTHR32063:SF18">
    <property type="entry name" value="CATION EFFLUX SYSTEM PROTEIN"/>
    <property type="match status" value="1"/>
</dbReference>
<protein>
    <submittedName>
        <fullName evidence="4">TolC family protein</fullName>
    </submittedName>
</protein>
<feature type="transmembrane region" description="Helical" evidence="3">
    <location>
        <begin position="336"/>
        <end position="355"/>
    </location>
</feature>
<evidence type="ECO:0000256" key="3">
    <source>
        <dbReference type="SAM" id="Phobius"/>
    </source>
</evidence>
<feature type="transmembrane region" description="Helical" evidence="3">
    <location>
        <begin position="12"/>
        <end position="30"/>
    </location>
</feature>
<dbReference type="PANTHER" id="PTHR32063">
    <property type="match status" value="1"/>
</dbReference>
<dbReference type="GO" id="GO:0042910">
    <property type="term" value="F:xenobiotic transmembrane transporter activity"/>
    <property type="evidence" value="ECO:0007669"/>
    <property type="project" value="TreeGrafter"/>
</dbReference>
<dbReference type="SUPFAM" id="SSF82866">
    <property type="entry name" value="Multidrug efflux transporter AcrB transmembrane domain"/>
    <property type="match status" value="2"/>
</dbReference>
<dbReference type="RefSeq" id="WP_168882690.1">
    <property type="nucleotide sequence ID" value="NZ_JABAIL010000003.1"/>
</dbReference>
<keyword evidence="3" id="KW-0812">Transmembrane</keyword>
<feature type="transmembrane region" description="Helical" evidence="3">
    <location>
        <begin position="390"/>
        <end position="412"/>
    </location>
</feature>
<dbReference type="Gene3D" id="1.20.1600.10">
    <property type="entry name" value="Outer membrane efflux proteins (OEP)"/>
    <property type="match status" value="1"/>
</dbReference>
<accession>A0A7X8XW54</accession>
<dbReference type="SUPFAM" id="SSF82714">
    <property type="entry name" value="Multidrug efflux transporter AcrB TolC docking domain, DN and DC subdomains"/>
    <property type="match status" value="2"/>
</dbReference>
<keyword evidence="3" id="KW-1133">Transmembrane helix</keyword>
<gene>
    <name evidence="4" type="ORF">HGP29_12225</name>
</gene>
<dbReference type="SUPFAM" id="SSF56954">
    <property type="entry name" value="Outer membrane efflux proteins (OEP)"/>
    <property type="match status" value="1"/>
</dbReference>
<dbReference type="InterPro" id="IPR001036">
    <property type="entry name" value="Acrflvin-R"/>
</dbReference>
<keyword evidence="2" id="KW-0175">Coiled coil</keyword>
<dbReference type="SUPFAM" id="SSF82693">
    <property type="entry name" value="Multidrug efflux transporter AcrB pore domain, PN1, PN2, PC1 and PC2 subdomains"/>
    <property type="match status" value="2"/>
</dbReference>
<dbReference type="Gene3D" id="3.30.70.1320">
    <property type="entry name" value="Multidrug efflux transporter AcrB pore domain like"/>
    <property type="match status" value="1"/>
</dbReference>
<dbReference type="Gene3D" id="3.30.70.1440">
    <property type="entry name" value="Multidrug efflux transporter AcrB pore domain"/>
    <property type="match status" value="1"/>
</dbReference>
<evidence type="ECO:0000313" key="5">
    <source>
        <dbReference type="Proteomes" id="UP000585050"/>
    </source>
</evidence>
<dbReference type="GO" id="GO:0005886">
    <property type="term" value="C:plasma membrane"/>
    <property type="evidence" value="ECO:0007669"/>
    <property type="project" value="TreeGrafter"/>
</dbReference>
<evidence type="ECO:0000313" key="4">
    <source>
        <dbReference type="EMBL" id="NLR91982.1"/>
    </source>
</evidence>
<feature type="transmembrane region" description="Helical" evidence="3">
    <location>
        <begin position="466"/>
        <end position="491"/>
    </location>
</feature>
<dbReference type="Gene3D" id="3.30.70.1430">
    <property type="entry name" value="Multidrug efflux transporter AcrB pore domain"/>
    <property type="match status" value="2"/>
</dbReference>
<keyword evidence="5" id="KW-1185">Reference proteome</keyword>
<dbReference type="InterPro" id="IPR003423">
    <property type="entry name" value="OMP_efflux"/>
</dbReference>
<evidence type="ECO:0000256" key="1">
    <source>
        <dbReference type="ARBA" id="ARBA00007613"/>
    </source>
</evidence>
<feature type="coiled-coil region" evidence="2">
    <location>
        <begin position="1365"/>
        <end position="1407"/>
    </location>
</feature>
<dbReference type="Pfam" id="PF00873">
    <property type="entry name" value="ACR_tran"/>
    <property type="match status" value="1"/>
</dbReference>
<comment type="similarity">
    <text evidence="1">Belongs to the outer membrane factor (OMF) (TC 1.B.17) family.</text>
</comment>
<dbReference type="Pfam" id="PF02321">
    <property type="entry name" value="OEP"/>
    <property type="match status" value="1"/>
</dbReference>
<dbReference type="PRINTS" id="PR00702">
    <property type="entry name" value="ACRIFLAVINRP"/>
</dbReference>
<dbReference type="InterPro" id="IPR027463">
    <property type="entry name" value="AcrB_DN_DC_subdom"/>
</dbReference>
<evidence type="ECO:0000256" key="2">
    <source>
        <dbReference type="SAM" id="Coils"/>
    </source>
</evidence>
<dbReference type="EMBL" id="JABAIL010000003">
    <property type="protein sequence ID" value="NLR91982.1"/>
    <property type="molecule type" value="Genomic_DNA"/>
</dbReference>
<dbReference type="GO" id="GO:0015562">
    <property type="term" value="F:efflux transmembrane transporter activity"/>
    <property type="evidence" value="ECO:0007669"/>
    <property type="project" value="InterPro"/>
</dbReference>
<feature type="transmembrane region" description="Helical" evidence="3">
    <location>
        <begin position="981"/>
        <end position="1008"/>
    </location>
</feature>
<feature type="transmembrane region" description="Helical" evidence="3">
    <location>
        <begin position="361"/>
        <end position="378"/>
    </location>
</feature>
<feature type="transmembrane region" description="Helical" evidence="3">
    <location>
        <begin position="1020"/>
        <end position="1037"/>
    </location>
</feature>
<feature type="transmembrane region" description="Helical" evidence="3">
    <location>
        <begin position="860"/>
        <end position="876"/>
    </location>
</feature>
<name>A0A7X8XW54_9BACT</name>
<comment type="caution">
    <text evidence="4">The sequence shown here is derived from an EMBL/GenBank/DDBJ whole genome shotgun (WGS) entry which is preliminary data.</text>
</comment>
<proteinExistence type="inferred from homology"/>
<organism evidence="4 5">
    <name type="scientific">Flammeovirga agarivorans</name>
    <dbReference type="NCBI Taxonomy" id="2726742"/>
    <lineage>
        <taxon>Bacteria</taxon>
        <taxon>Pseudomonadati</taxon>
        <taxon>Bacteroidota</taxon>
        <taxon>Cytophagia</taxon>
        <taxon>Cytophagales</taxon>
        <taxon>Flammeovirgaceae</taxon>
        <taxon>Flammeovirga</taxon>
    </lineage>
</organism>
<feature type="transmembrane region" description="Helical" evidence="3">
    <location>
        <begin position="432"/>
        <end position="454"/>
    </location>
</feature>
<keyword evidence="3" id="KW-0472">Membrane</keyword>
<dbReference type="Gene3D" id="1.20.1640.10">
    <property type="entry name" value="Multidrug efflux transporter AcrB transmembrane domain"/>
    <property type="match status" value="2"/>
</dbReference>